<accession>A0A6M3IK26</accession>
<name>A0A6M3IK26_9ZZZZ</name>
<proteinExistence type="predicted"/>
<gene>
    <name evidence="1" type="ORF">MM415B01580_0002</name>
</gene>
<dbReference type="EMBL" id="MT141287">
    <property type="protein sequence ID" value="QJA57681.1"/>
    <property type="molecule type" value="Genomic_DNA"/>
</dbReference>
<dbReference type="NCBIfam" id="NF045672">
    <property type="entry name" value="MCP_gp7_epsi_15"/>
    <property type="match status" value="1"/>
</dbReference>
<protein>
    <submittedName>
        <fullName evidence="1">Putative capsid protein</fullName>
    </submittedName>
</protein>
<dbReference type="AlphaFoldDB" id="A0A6M3IK26"/>
<reference evidence="1" key="1">
    <citation type="submission" date="2020-03" db="EMBL/GenBank/DDBJ databases">
        <title>The deep terrestrial virosphere.</title>
        <authorList>
            <person name="Holmfeldt K."/>
            <person name="Nilsson E."/>
            <person name="Simone D."/>
            <person name="Lopez-Fernandez M."/>
            <person name="Wu X."/>
            <person name="de Brujin I."/>
            <person name="Lundin D."/>
            <person name="Andersson A."/>
            <person name="Bertilsson S."/>
            <person name="Dopson M."/>
        </authorList>
    </citation>
    <scope>NUCLEOTIDE SEQUENCE</scope>
    <source>
        <strain evidence="1">MM415B01580</strain>
    </source>
</reference>
<sequence length="341" mass="36864">MAIVGHFESLAEAQKLVQSELLAGVVQEVYEEGQLLQKLPVMVIDSKSVTYNREGTLPSAAFYDIHEQIPWSADTSFTAVEASLKISARQDILDKFMLKTYKNPNDYRTIILQSLRKGVMRTIEDKLIYGNVDNDSAEFDGVGHMLPADIAGGEAWAAANAQAYDMGGASAPVTMKVLRELIDAVRPKPDVLLMTRTMRNTLSATAFEKGLVLANTHPVRTLTGGTDVFGARVDYFDGIPIVISDYLLDETDNTVNKDSGNDSGISSIWALRFGSVMDGGLCLIVGGDTGGMDFFNMVELENLEDYDAGGIRLVAYCAMAQGSSKATAVIHSIDEDGVIVG</sequence>
<organism evidence="1">
    <name type="scientific">viral metagenome</name>
    <dbReference type="NCBI Taxonomy" id="1070528"/>
    <lineage>
        <taxon>unclassified sequences</taxon>
        <taxon>metagenomes</taxon>
        <taxon>organismal metagenomes</taxon>
    </lineage>
</organism>
<evidence type="ECO:0000313" key="1">
    <source>
        <dbReference type="EMBL" id="QJA57681.1"/>
    </source>
</evidence>
<dbReference type="InterPro" id="IPR048813">
    <property type="entry name" value="GP7-like"/>
</dbReference>
<dbReference type="SUPFAM" id="SSF56563">
    <property type="entry name" value="Major capsid protein gp5"/>
    <property type="match status" value="1"/>
</dbReference>